<comment type="caution">
    <text evidence="4">The sequence shown here is derived from an EMBL/GenBank/DDBJ whole genome shotgun (WGS) entry which is preliminary data.</text>
</comment>
<keyword evidence="2" id="KW-0472">Membrane</keyword>
<organism evidence="4 5">
    <name type="scientific">Ceratobasidium theobromae</name>
    <dbReference type="NCBI Taxonomy" id="1582974"/>
    <lineage>
        <taxon>Eukaryota</taxon>
        <taxon>Fungi</taxon>
        <taxon>Dikarya</taxon>
        <taxon>Basidiomycota</taxon>
        <taxon>Agaricomycotina</taxon>
        <taxon>Agaricomycetes</taxon>
        <taxon>Cantharellales</taxon>
        <taxon>Ceratobasidiaceae</taxon>
        <taxon>Ceratobasidium</taxon>
    </lineage>
</organism>
<dbReference type="GO" id="GO:0004190">
    <property type="term" value="F:aspartic-type endopeptidase activity"/>
    <property type="evidence" value="ECO:0007669"/>
    <property type="project" value="InterPro"/>
</dbReference>
<comment type="similarity">
    <text evidence="1">Belongs to the peptidase A1 family.</text>
</comment>
<dbReference type="InterPro" id="IPR033121">
    <property type="entry name" value="PEPTIDASE_A1"/>
</dbReference>
<dbReference type="InterPro" id="IPR001461">
    <property type="entry name" value="Aspartic_peptidase_A1"/>
</dbReference>
<keyword evidence="2" id="KW-1133">Transmembrane helix</keyword>
<feature type="domain" description="Peptidase A1" evidence="3">
    <location>
        <begin position="60"/>
        <end position="418"/>
    </location>
</feature>
<name>A0A5N5QJ08_9AGAM</name>
<evidence type="ECO:0000256" key="2">
    <source>
        <dbReference type="SAM" id="Phobius"/>
    </source>
</evidence>
<dbReference type="Proteomes" id="UP000383932">
    <property type="component" value="Unassembled WGS sequence"/>
</dbReference>
<dbReference type="PANTHER" id="PTHR47966">
    <property type="entry name" value="BETA-SITE APP-CLEAVING ENZYME, ISOFORM A-RELATED"/>
    <property type="match status" value="1"/>
</dbReference>
<evidence type="ECO:0000313" key="4">
    <source>
        <dbReference type="EMBL" id="KAB5591277.1"/>
    </source>
</evidence>
<dbReference type="Pfam" id="PF00026">
    <property type="entry name" value="Asp"/>
    <property type="match status" value="1"/>
</dbReference>
<reference evidence="4 5" key="1">
    <citation type="journal article" date="2019" name="Fungal Biol. Biotechnol.">
        <title>Draft genome sequence of fastidious pathogen Ceratobasidium theobromae, which causes vascular-streak dieback in Theobroma cacao.</title>
        <authorList>
            <person name="Ali S.S."/>
            <person name="Asman A."/>
            <person name="Shao J."/>
            <person name="Firmansyah A.P."/>
            <person name="Susilo A.W."/>
            <person name="Rosmana A."/>
            <person name="McMahon P."/>
            <person name="Junaid M."/>
            <person name="Guest D."/>
            <person name="Kheng T.Y."/>
            <person name="Meinhardt L.W."/>
            <person name="Bailey B.A."/>
        </authorList>
    </citation>
    <scope>NUCLEOTIDE SEQUENCE [LARGE SCALE GENOMIC DNA]</scope>
    <source>
        <strain evidence="4 5">CT2</strain>
    </source>
</reference>
<dbReference type="SUPFAM" id="SSF50630">
    <property type="entry name" value="Acid proteases"/>
    <property type="match status" value="1"/>
</dbReference>
<accession>A0A5N5QJ08</accession>
<dbReference type="PRINTS" id="PR00792">
    <property type="entry name" value="PEPSIN"/>
</dbReference>
<dbReference type="PROSITE" id="PS51767">
    <property type="entry name" value="PEPTIDASE_A1"/>
    <property type="match status" value="1"/>
</dbReference>
<dbReference type="EMBL" id="SSOP01000113">
    <property type="protein sequence ID" value="KAB5591277.1"/>
    <property type="molecule type" value="Genomic_DNA"/>
</dbReference>
<keyword evidence="5" id="KW-1185">Reference proteome</keyword>
<dbReference type="OrthoDB" id="15189at2759"/>
<dbReference type="CDD" id="cd05471">
    <property type="entry name" value="pepsin_like"/>
    <property type="match status" value="1"/>
</dbReference>
<proteinExistence type="inferred from homology"/>
<dbReference type="InterPro" id="IPR034164">
    <property type="entry name" value="Pepsin-like_dom"/>
</dbReference>
<evidence type="ECO:0000313" key="5">
    <source>
        <dbReference type="Proteomes" id="UP000383932"/>
    </source>
</evidence>
<feature type="transmembrane region" description="Helical" evidence="2">
    <location>
        <begin position="530"/>
        <end position="549"/>
    </location>
</feature>
<evidence type="ECO:0000256" key="1">
    <source>
        <dbReference type="ARBA" id="ARBA00007447"/>
    </source>
</evidence>
<gene>
    <name evidence="4" type="ORF">CTheo_5280</name>
</gene>
<dbReference type="InterPro" id="IPR021109">
    <property type="entry name" value="Peptidase_aspartic_dom_sf"/>
</dbReference>
<sequence length="585" mass="63166">MKSLSLKIALSGFTFVQLSRAIRLPIQRVQTRSAGSEVCSTNMSKRNTNTGLTNTLDDFYTAEVKVGQTTFTLQVDTGSSDLWFSPLAGDYERTFANATKYDDPQDKLSIELGYGTGSGGPHAWGVVATVDVNFAGFNIKKQAFLYVNKLSKWTCDYERSYPISQGIVGLGFEKNSAISNAVRNSPKSPRTWGSTLMTNIFQSNPSTPKHIAFFLDRTEGLNGVHTGYLDIGTYVPQYKAVANQPKLEIFSVDTRSIKEWNVLVNGISINGKKYTLKSSVVADERTGFTNVPPEGSIIALMDTGTSYGRLPADIYHALYKGMGGVYDVVGEQYTVPCMAEANLEFTIGDQTVSVHPLDLTYVDVTNSTLDFGGEKKAVCHNSYVLAEKSASRDIIAGDSFLRNVYAVYNYGDSDSILSESSSKPFIQILPLTDAKKASAEFKQVRAKTLAKLASQVDASTINELNPQGMVISNPGSASAPSQPKIEVGDGCSNAAPSVFPIPSLATGGDSGFVALLSNLTTVASAGFGPVRLSILSLIVLVALGVLMFARLRKQKSIARLDGRVPFALGGEFKNELARYGPQFRD</sequence>
<dbReference type="GO" id="GO:0006508">
    <property type="term" value="P:proteolysis"/>
    <property type="evidence" value="ECO:0007669"/>
    <property type="project" value="InterPro"/>
</dbReference>
<keyword evidence="2" id="KW-0812">Transmembrane</keyword>
<dbReference type="Gene3D" id="2.40.70.10">
    <property type="entry name" value="Acid Proteases"/>
    <property type="match status" value="2"/>
</dbReference>
<dbReference type="AlphaFoldDB" id="A0A5N5QJ08"/>
<dbReference type="PANTHER" id="PTHR47966:SF57">
    <property type="entry name" value="PEPTIDASE A1 DOMAIN-CONTAINING PROTEIN"/>
    <property type="match status" value="1"/>
</dbReference>
<evidence type="ECO:0000259" key="3">
    <source>
        <dbReference type="PROSITE" id="PS51767"/>
    </source>
</evidence>
<protein>
    <recommendedName>
        <fullName evidence="3">Peptidase A1 domain-containing protein</fullName>
    </recommendedName>
</protein>